<gene>
    <name evidence="8" type="ORF">MNBD_GAMMA16-895</name>
</gene>
<protein>
    <recommendedName>
        <fullName evidence="7">FTP domain-containing protein</fullName>
    </recommendedName>
</protein>
<dbReference type="EMBL" id="UOFO01000088">
    <property type="protein sequence ID" value="VAW86189.1"/>
    <property type="molecule type" value="Genomic_DNA"/>
</dbReference>
<organism evidence="8">
    <name type="scientific">hydrothermal vent metagenome</name>
    <dbReference type="NCBI Taxonomy" id="652676"/>
    <lineage>
        <taxon>unclassified sequences</taxon>
        <taxon>metagenomes</taxon>
        <taxon>ecological metagenomes</taxon>
    </lineage>
</organism>
<evidence type="ECO:0000256" key="5">
    <source>
        <dbReference type="ARBA" id="ARBA00023049"/>
    </source>
</evidence>
<evidence type="ECO:0000259" key="7">
    <source>
        <dbReference type="Pfam" id="PF07504"/>
    </source>
</evidence>
<keyword evidence="5" id="KW-0482">Metalloprotease</keyword>
<dbReference type="InterPro" id="IPR011096">
    <property type="entry name" value="FTP_domain"/>
</dbReference>
<evidence type="ECO:0000256" key="3">
    <source>
        <dbReference type="ARBA" id="ARBA00022801"/>
    </source>
</evidence>
<evidence type="ECO:0000256" key="4">
    <source>
        <dbReference type="ARBA" id="ARBA00022833"/>
    </source>
</evidence>
<evidence type="ECO:0000256" key="2">
    <source>
        <dbReference type="ARBA" id="ARBA00022723"/>
    </source>
</evidence>
<evidence type="ECO:0000313" key="8">
    <source>
        <dbReference type="EMBL" id="VAW86189.1"/>
    </source>
</evidence>
<dbReference type="GO" id="GO:0046872">
    <property type="term" value="F:metal ion binding"/>
    <property type="evidence" value="ECO:0007669"/>
    <property type="project" value="UniProtKB-KW"/>
</dbReference>
<keyword evidence="2" id="KW-0479">Metal-binding</keyword>
<keyword evidence="4" id="KW-0862">Zinc</keyword>
<keyword evidence="3" id="KW-0378">Hydrolase</keyword>
<sequence>MNKYKKIFLLSGFLMLVSATEAEPYNVSRSLFNELSNNSIQSINSQNSPLRSIDRSGDRKNLNRSTSTALTGQQIHQGLSQLRSPAQPVKQQRLLISEKQQIALSDLSARSHANKAIVRFNKKNGTPTYIKMKLIPSVAKGFNTQAKSPLDIAKQFLTENRQLLKLEAPTAELKLLRKHVNKEGQQHIHFQQQHHGVPIWGKQLAIHLDKDTSVYMLNGRYVPTLL</sequence>
<evidence type="ECO:0000256" key="6">
    <source>
        <dbReference type="SAM" id="MobiDB-lite"/>
    </source>
</evidence>
<dbReference type="AlphaFoldDB" id="A0A3B0ZIR1"/>
<feature type="domain" description="FTP" evidence="7">
    <location>
        <begin position="171"/>
        <end position="221"/>
    </location>
</feature>
<feature type="region of interest" description="Disordered" evidence="6">
    <location>
        <begin position="43"/>
        <end position="70"/>
    </location>
</feature>
<dbReference type="Pfam" id="PF07504">
    <property type="entry name" value="FTP"/>
    <property type="match status" value="1"/>
</dbReference>
<evidence type="ECO:0000256" key="1">
    <source>
        <dbReference type="ARBA" id="ARBA00022670"/>
    </source>
</evidence>
<dbReference type="GO" id="GO:0006508">
    <property type="term" value="P:proteolysis"/>
    <property type="evidence" value="ECO:0007669"/>
    <property type="project" value="UniProtKB-KW"/>
</dbReference>
<proteinExistence type="predicted"/>
<dbReference type="GO" id="GO:0008237">
    <property type="term" value="F:metallopeptidase activity"/>
    <property type="evidence" value="ECO:0007669"/>
    <property type="project" value="UniProtKB-KW"/>
</dbReference>
<reference evidence="8" key="1">
    <citation type="submission" date="2018-06" db="EMBL/GenBank/DDBJ databases">
        <authorList>
            <person name="Zhirakovskaya E."/>
        </authorList>
    </citation>
    <scope>NUCLEOTIDE SEQUENCE</scope>
</reference>
<keyword evidence="1" id="KW-0645">Protease</keyword>
<dbReference type="Gene3D" id="3.10.450.490">
    <property type="match status" value="1"/>
</dbReference>
<accession>A0A3B0ZIR1</accession>
<feature type="compositionally biased region" description="Basic and acidic residues" evidence="6">
    <location>
        <begin position="52"/>
        <end position="61"/>
    </location>
</feature>
<name>A0A3B0ZIR1_9ZZZZ</name>